<keyword evidence="4" id="KW-0547">Nucleotide-binding</keyword>
<evidence type="ECO:0000256" key="1">
    <source>
        <dbReference type="ARBA" id="ARBA00012513"/>
    </source>
</evidence>
<dbReference type="AlphaFoldDB" id="A0A0E0I5N7"/>
<evidence type="ECO:0000256" key="6">
    <source>
        <dbReference type="ARBA" id="ARBA00022840"/>
    </source>
</evidence>
<dbReference type="Gramene" id="ONIVA07G25920.1">
    <property type="protein sequence ID" value="ONIVA07G25920.1"/>
    <property type="gene ID" value="ONIVA07G25920"/>
</dbReference>
<dbReference type="Proteomes" id="UP000006591">
    <property type="component" value="Chromosome 7"/>
</dbReference>
<evidence type="ECO:0000256" key="9">
    <source>
        <dbReference type="ARBA" id="ARBA00048659"/>
    </source>
</evidence>
<reference evidence="13" key="1">
    <citation type="submission" date="2015-04" db="UniProtKB">
        <authorList>
            <consortium name="EnsemblPlants"/>
        </authorList>
    </citation>
    <scope>IDENTIFICATION</scope>
    <source>
        <strain evidence="13">SL10</strain>
    </source>
</reference>
<comment type="catalytic activity">
    <reaction evidence="10">
        <text>L-seryl-[protein] + ATP = O-phospho-L-seryl-[protein] + ADP + H(+)</text>
        <dbReference type="Rhea" id="RHEA:17989"/>
        <dbReference type="Rhea" id="RHEA-COMP:9863"/>
        <dbReference type="Rhea" id="RHEA-COMP:11604"/>
        <dbReference type="ChEBI" id="CHEBI:15378"/>
        <dbReference type="ChEBI" id="CHEBI:29999"/>
        <dbReference type="ChEBI" id="CHEBI:30616"/>
        <dbReference type="ChEBI" id="CHEBI:83421"/>
        <dbReference type="ChEBI" id="CHEBI:456216"/>
        <dbReference type="EC" id="2.7.11.1"/>
    </reaction>
    <physiologicalReaction direction="left-to-right" evidence="10">
        <dbReference type="Rhea" id="RHEA:17990"/>
    </physiologicalReaction>
</comment>
<dbReference type="SUPFAM" id="SSF56112">
    <property type="entry name" value="Protein kinase-like (PK-like)"/>
    <property type="match status" value="1"/>
</dbReference>
<dbReference type="InterPro" id="IPR008271">
    <property type="entry name" value="Ser/Thr_kinase_AS"/>
</dbReference>
<evidence type="ECO:0000256" key="7">
    <source>
        <dbReference type="ARBA" id="ARBA00023193"/>
    </source>
</evidence>
<organism evidence="13">
    <name type="scientific">Oryza nivara</name>
    <name type="common">Indian wild rice</name>
    <name type="synonym">Oryza sativa f. spontanea</name>
    <dbReference type="NCBI Taxonomy" id="4536"/>
    <lineage>
        <taxon>Eukaryota</taxon>
        <taxon>Viridiplantae</taxon>
        <taxon>Streptophyta</taxon>
        <taxon>Embryophyta</taxon>
        <taxon>Tracheophyta</taxon>
        <taxon>Spermatophyta</taxon>
        <taxon>Magnoliopsida</taxon>
        <taxon>Liliopsida</taxon>
        <taxon>Poales</taxon>
        <taxon>Poaceae</taxon>
        <taxon>BOP clade</taxon>
        <taxon>Oryzoideae</taxon>
        <taxon>Oryzeae</taxon>
        <taxon>Oryzinae</taxon>
        <taxon>Oryza</taxon>
    </lineage>
</organism>
<evidence type="ECO:0000256" key="4">
    <source>
        <dbReference type="ARBA" id="ARBA00022741"/>
    </source>
</evidence>
<evidence type="ECO:0000256" key="10">
    <source>
        <dbReference type="ARBA" id="ARBA00048977"/>
    </source>
</evidence>
<evidence type="ECO:0000256" key="11">
    <source>
        <dbReference type="SAM" id="MobiDB-lite"/>
    </source>
</evidence>
<dbReference type="GO" id="GO:0005737">
    <property type="term" value="C:cytoplasm"/>
    <property type="evidence" value="ECO:0007669"/>
    <property type="project" value="TreeGrafter"/>
</dbReference>
<keyword evidence="7" id="KW-0652">Protein synthesis inhibitor</keyword>
<sequence>MIVGQKRIKESLDVKYGSIKKSQTKQLKWVATRHVFANRYVMINMNTVSIGIEDRKCSVIWAASGILRETNPSLPPRTSSSPRKPHRLPPLHSPPDAAMLRRAIGLPAAAGRAASSRWRGFLTVSFDLEDGKHERAEFKLSVPWGSASASPSGDAIERAVSSEGCKVDTSRLTMNSMGKGGVIASSVLMTATNFDASKARSRRGRGRQMNLVDIHIWPQESRAAATLMRKNDKSRLAWHSTWSFDMESTNSPRGKSLLTSNLSDKTQDLQYKGFICNEIANEFEVSLKNHFSIHQTLGERKVKCSDAVLRKVPIDLLLRDVMFQESMLMKSPVLLMIIWTEKKMETLMKLEFFKEAVLGINYLHQKGFIHRDIKPSNIFLDNLNNVKIGDFGSGAFMGSASCLGRGNRFWGTQFHAPPELWNMHTHSEKTDVFSLGILYFELFGGPTSSNGRYKRLEKLESILNSSKWKTNPLQTWLNCNIYKGWGGKVPVLIQMLQISPRLRPACRDILLMLS</sequence>
<feature type="region of interest" description="Disordered" evidence="11">
    <location>
        <begin position="71"/>
        <end position="94"/>
    </location>
</feature>
<dbReference type="GO" id="GO:0017148">
    <property type="term" value="P:negative regulation of translation"/>
    <property type="evidence" value="ECO:0007669"/>
    <property type="project" value="UniProtKB-KW"/>
</dbReference>
<dbReference type="PROSITE" id="PS00108">
    <property type="entry name" value="PROTEIN_KINASE_ST"/>
    <property type="match status" value="1"/>
</dbReference>
<dbReference type="EnsemblPlants" id="ONIVA07G25920.1">
    <property type="protein sequence ID" value="ONIVA07G25920.1"/>
    <property type="gene ID" value="ONIVA07G25920"/>
</dbReference>
<keyword evidence="6" id="KW-0067">ATP-binding</keyword>
<dbReference type="OMA" id="MINMNTV"/>
<dbReference type="GO" id="GO:0005524">
    <property type="term" value="F:ATP binding"/>
    <property type="evidence" value="ECO:0007669"/>
    <property type="project" value="UniProtKB-KW"/>
</dbReference>
<dbReference type="InterPro" id="IPR000719">
    <property type="entry name" value="Prot_kinase_dom"/>
</dbReference>
<keyword evidence="3" id="KW-0808">Transferase</keyword>
<comment type="catalytic activity">
    <reaction evidence="9">
        <text>L-threonyl-[protein] + ATP = O-phospho-L-threonyl-[protein] + ADP + H(+)</text>
        <dbReference type="Rhea" id="RHEA:46608"/>
        <dbReference type="Rhea" id="RHEA-COMP:11060"/>
        <dbReference type="Rhea" id="RHEA-COMP:11605"/>
        <dbReference type="ChEBI" id="CHEBI:15378"/>
        <dbReference type="ChEBI" id="CHEBI:30013"/>
        <dbReference type="ChEBI" id="CHEBI:30616"/>
        <dbReference type="ChEBI" id="CHEBI:61977"/>
        <dbReference type="ChEBI" id="CHEBI:456216"/>
        <dbReference type="EC" id="2.7.11.1"/>
    </reaction>
    <physiologicalReaction direction="left-to-right" evidence="9">
        <dbReference type="Rhea" id="RHEA:46609"/>
    </physiologicalReaction>
</comment>
<evidence type="ECO:0000259" key="12">
    <source>
        <dbReference type="PROSITE" id="PS50011"/>
    </source>
</evidence>
<evidence type="ECO:0000256" key="3">
    <source>
        <dbReference type="ARBA" id="ARBA00022679"/>
    </source>
</evidence>
<reference evidence="13" key="2">
    <citation type="submission" date="2018-04" db="EMBL/GenBank/DDBJ databases">
        <title>OnivRS2 (Oryza nivara Reference Sequence Version 2).</title>
        <authorList>
            <person name="Zhang J."/>
            <person name="Kudrna D."/>
            <person name="Lee S."/>
            <person name="Talag J."/>
            <person name="Rajasekar S."/>
            <person name="Welchert J."/>
            <person name="Hsing Y.-I."/>
            <person name="Wing R.A."/>
        </authorList>
    </citation>
    <scope>NUCLEOTIDE SEQUENCE [LARGE SCALE GENOMIC DNA]</scope>
    <source>
        <strain evidence="13">SL10</strain>
    </source>
</reference>
<dbReference type="GO" id="GO:0005634">
    <property type="term" value="C:nucleus"/>
    <property type="evidence" value="ECO:0007669"/>
    <property type="project" value="TreeGrafter"/>
</dbReference>
<comment type="similarity">
    <text evidence="8">Belongs to the protein kinase superfamily. Ser/Thr protein kinase family. GCN2 subfamily.</text>
</comment>
<dbReference type="PANTHER" id="PTHR11042">
    <property type="entry name" value="EUKARYOTIC TRANSLATION INITIATION FACTOR 2-ALPHA KINASE EIF2-ALPHA KINASE -RELATED"/>
    <property type="match status" value="1"/>
</dbReference>
<dbReference type="Gene3D" id="1.10.510.10">
    <property type="entry name" value="Transferase(Phosphotransferase) domain 1"/>
    <property type="match status" value="1"/>
</dbReference>
<dbReference type="InterPro" id="IPR011009">
    <property type="entry name" value="Kinase-like_dom_sf"/>
</dbReference>
<dbReference type="SMART" id="SM00220">
    <property type="entry name" value="S_TKc"/>
    <property type="match status" value="1"/>
</dbReference>
<feature type="domain" description="Protein kinase" evidence="12">
    <location>
        <begin position="171"/>
        <end position="514"/>
    </location>
</feature>
<keyword evidence="2" id="KW-0723">Serine/threonine-protein kinase</keyword>
<dbReference type="HOGENOM" id="CLU_040601_0_0_1"/>
<evidence type="ECO:0000313" key="13">
    <source>
        <dbReference type="EnsemblPlants" id="ONIVA07G25920.1"/>
    </source>
</evidence>
<proteinExistence type="inferred from homology"/>
<dbReference type="EC" id="2.7.11.1" evidence="1"/>
<evidence type="ECO:0000256" key="8">
    <source>
        <dbReference type="ARBA" id="ARBA00037982"/>
    </source>
</evidence>
<evidence type="ECO:0000256" key="2">
    <source>
        <dbReference type="ARBA" id="ARBA00022527"/>
    </source>
</evidence>
<evidence type="ECO:0000256" key="5">
    <source>
        <dbReference type="ARBA" id="ARBA00022777"/>
    </source>
</evidence>
<accession>A0A0E0I5N7</accession>
<dbReference type="GO" id="GO:0004694">
    <property type="term" value="F:eukaryotic translation initiation factor 2alpha kinase activity"/>
    <property type="evidence" value="ECO:0007669"/>
    <property type="project" value="TreeGrafter"/>
</dbReference>
<dbReference type="STRING" id="4536.A0A0E0I5N7"/>
<protein>
    <recommendedName>
        <fullName evidence="1">non-specific serine/threonine protein kinase</fullName>
        <ecNumber evidence="1">2.7.11.1</ecNumber>
    </recommendedName>
</protein>
<dbReference type="eggNOG" id="KOG1033">
    <property type="taxonomic scope" value="Eukaryota"/>
</dbReference>
<dbReference type="PANTHER" id="PTHR11042:SF160">
    <property type="entry name" value="EUKARYOTIC TRANSLATION INITIATION FACTOR 2-ALPHA KINASE 1"/>
    <property type="match status" value="1"/>
</dbReference>
<name>A0A0E0I5N7_ORYNI</name>
<evidence type="ECO:0000313" key="14">
    <source>
        <dbReference type="Proteomes" id="UP000006591"/>
    </source>
</evidence>
<dbReference type="InterPro" id="IPR050339">
    <property type="entry name" value="CC_SR_Kinase"/>
</dbReference>
<dbReference type="Pfam" id="PF00069">
    <property type="entry name" value="Pkinase"/>
    <property type="match status" value="1"/>
</dbReference>
<keyword evidence="5" id="KW-0418">Kinase</keyword>
<keyword evidence="14" id="KW-1185">Reference proteome</keyword>
<dbReference type="PROSITE" id="PS50011">
    <property type="entry name" value="PROTEIN_KINASE_DOM"/>
    <property type="match status" value="1"/>
</dbReference>